<dbReference type="RefSeq" id="WP_320229158.1">
    <property type="nucleotide sequence ID" value="NZ_JAVIJC010000038.1"/>
</dbReference>
<comment type="caution">
    <text evidence="1">The sequence shown here is derived from an EMBL/GenBank/DDBJ whole genome shotgun (WGS) entry which is preliminary data.</text>
</comment>
<evidence type="ECO:0000313" key="1">
    <source>
        <dbReference type="EMBL" id="MDX8495381.1"/>
    </source>
</evidence>
<gene>
    <name evidence="1" type="ORF">RFN29_27865</name>
</gene>
<dbReference type="EMBL" id="JAVIJC010000038">
    <property type="protein sequence ID" value="MDX8495381.1"/>
    <property type="molecule type" value="Genomic_DNA"/>
</dbReference>
<name>A0ABU4Z8Z2_9HYPH</name>
<protein>
    <submittedName>
        <fullName evidence="1">Uncharacterized protein</fullName>
    </submittedName>
</protein>
<sequence length="207" mass="23147">MAVADRGQVKRKRMADTPVKQVEDVAAVRAERACRESRQDRELALQRAAAENLDVERAGEASGRGEEAREAIVDGQAEAPRVEGRFMQDHDDVRQGIAWRLLRRRRRQQWRWLGVDVDKGRPPRRSGPNREATKAERWARSCVSNWNLKRDVPPLERKVIRYRHAAAANTSMRIGSGVAGSSSIMSMVTVNAATAAMPKRAGTTILA</sequence>
<keyword evidence="2" id="KW-1185">Reference proteome</keyword>
<proteinExistence type="predicted"/>
<reference evidence="1 2" key="1">
    <citation type="submission" date="2023-08" db="EMBL/GenBank/DDBJ databases">
        <title>Implementing the SeqCode for naming new Mesorhizobium species isolated from Vachellia karroo root nodules.</title>
        <authorList>
            <person name="Van Lill M."/>
        </authorList>
    </citation>
    <scope>NUCLEOTIDE SEQUENCE [LARGE SCALE GENOMIC DNA]</scope>
    <source>
        <strain evidence="1 2">VK22B</strain>
    </source>
</reference>
<dbReference type="Proteomes" id="UP001271249">
    <property type="component" value="Unassembled WGS sequence"/>
</dbReference>
<organism evidence="1 2">
    <name type="scientific">Mesorhizobium captivum</name>
    <dbReference type="NCBI Taxonomy" id="3072319"/>
    <lineage>
        <taxon>Bacteria</taxon>
        <taxon>Pseudomonadati</taxon>
        <taxon>Pseudomonadota</taxon>
        <taxon>Alphaproteobacteria</taxon>
        <taxon>Hyphomicrobiales</taxon>
        <taxon>Phyllobacteriaceae</taxon>
        <taxon>Mesorhizobium</taxon>
    </lineage>
</organism>
<accession>A0ABU4Z8Z2</accession>
<evidence type="ECO:0000313" key="2">
    <source>
        <dbReference type="Proteomes" id="UP001271249"/>
    </source>
</evidence>